<keyword evidence="4" id="KW-1185">Reference proteome</keyword>
<dbReference type="GO" id="GO:0000030">
    <property type="term" value="F:mannosyltransferase activity"/>
    <property type="evidence" value="ECO:0007669"/>
    <property type="project" value="TreeGrafter"/>
</dbReference>
<dbReference type="AlphaFoldDB" id="A0AAD8YHN2"/>
<comment type="caution">
    <text evidence="3">The sequence shown here is derived from an EMBL/GenBank/DDBJ whole genome shotgun (WGS) entry which is preliminary data.</text>
</comment>
<dbReference type="EMBL" id="JATAAI010000005">
    <property type="protein sequence ID" value="KAK1745447.1"/>
    <property type="molecule type" value="Genomic_DNA"/>
</dbReference>
<dbReference type="Proteomes" id="UP001224775">
    <property type="component" value="Unassembled WGS sequence"/>
</dbReference>
<dbReference type="GO" id="GO:0051999">
    <property type="term" value="P:mannosyl-inositol phosphorylceramide biosynthetic process"/>
    <property type="evidence" value="ECO:0007669"/>
    <property type="project" value="TreeGrafter"/>
</dbReference>
<dbReference type="PANTHER" id="PTHR32385">
    <property type="entry name" value="MANNOSYL PHOSPHORYLINOSITOL CERAMIDE SYNTHASE"/>
    <property type="match status" value="1"/>
</dbReference>
<feature type="compositionally biased region" description="Low complexity" evidence="2">
    <location>
        <begin position="91"/>
        <end position="102"/>
    </location>
</feature>
<dbReference type="Gene3D" id="3.90.550.20">
    <property type="match status" value="1"/>
</dbReference>
<feature type="region of interest" description="Disordered" evidence="2">
    <location>
        <begin position="91"/>
        <end position="118"/>
    </location>
</feature>
<evidence type="ECO:0000256" key="2">
    <source>
        <dbReference type="SAM" id="MobiDB-lite"/>
    </source>
</evidence>
<dbReference type="Pfam" id="PF04488">
    <property type="entry name" value="Gly_transf_sug"/>
    <property type="match status" value="1"/>
</dbReference>
<gene>
    <name evidence="3" type="ORF">QTG54_003371</name>
</gene>
<keyword evidence="1" id="KW-0808">Transferase</keyword>
<evidence type="ECO:0008006" key="5">
    <source>
        <dbReference type="Google" id="ProtNLM"/>
    </source>
</evidence>
<reference evidence="3" key="1">
    <citation type="submission" date="2023-06" db="EMBL/GenBank/DDBJ databases">
        <title>Survivors Of The Sea: Transcriptome response of Skeletonema marinoi to long-term dormancy.</title>
        <authorList>
            <person name="Pinder M.I.M."/>
            <person name="Kourtchenko O."/>
            <person name="Robertson E.K."/>
            <person name="Larsson T."/>
            <person name="Maumus F."/>
            <person name="Osuna-Cruz C.M."/>
            <person name="Vancaester E."/>
            <person name="Stenow R."/>
            <person name="Vandepoele K."/>
            <person name="Ploug H."/>
            <person name="Bruchert V."/>
            <person name="Godhe A."/>
            <person name="Topel M."/>
        </authorList>
    </citation>
    <scope>NUCLEOTIDE SEQUENCE</scope>
    <source>
        <strain evidence="3">R05AC</strain>
    </source>
</reference>
<evidence type="ECO:0000256" key="1">
    <source>
        <dbReference type="ARBA" id="ARBA00022679"/>
    </source>
</evidence>
<evidence type="ECO:0000313" key="3">
    <source>
        <dbReference type="EMBL" id="KAK1745447.1"/>
    </source>
</evidence>
<dbReference type="PANTHER" id="PTHR32385:SF15">
    <property type="entry name" value="INOSITOL PHOSPHOCERAMIDE MANNOSYLTRANSFERASE 1"/>
    <property type="match status" value="1"/>
</dbReference>
<dbReference type="SUPFAM" id="SSF53448">
    <property type="entry name" value="Nucleotide-diphospho-sugar transferases"/>
    <property type="match status" value="1"/>
</dbReference>
<name>A0AAD8YHN2_9STRA</name>
<dbReference type="InterPro" id="IPR029044">
    <property type="entry name" value="Nucleotide-diphossugar_trans"/>
</dbReference>
<sequence length="438" mass="49947">MRHNMTPQPVCTIHERSTRYHWPNRSSMTIPSRSFIKIGLAVTVAYNFAWIFHQHAKLLADPGSSNVDHLMISPDQFDTTLLYNSTSISSSSSRIKSTTTSSLDYSHPNDPRGKSLPLHPTPNYELQQLVSSHTPQYTCSNGLIYIQDHILPDNITHYDIIHPTTGQLTPRKIPRLLHFTSKSRCMTQSFANNLQLWKDALGSKYSIYIHDDAAINKFIYHRRWVEFPELQELMSCITAGAAKADVWRYLMIWEYGGIYSDMDSAPNKFDVDTITTEDDAWFPLEMLGIPAQYWFAASPRHPIMYFSAKSALGAVAWRPDISNNNAAKTTGPGAFKVGFVYFQRLVGDESSGYVTEGLYHGVQNRTVKVVGTKENANEWIQRESIRGKSSNYEQMGMTHFHQTRGKFREMHSMESAVGCLMQRYRMHTDVLVGWDNVV</sequence>
<organism evidence="3 4">
    <name type="scientific">Skeletonema marinoi</name>
    <dbReference type="NCBI Taxonomy" id="267567"/>
    <lineage>
        <taxon>Eukaryota</taxon>
        <taxon>Sar</taxon>
        <taxon>Stramenopiles</taxon>
        <taxon>Ochrophyta</taxon>
        <taxon>Bacillariophyta</taxon>
        <taxon>Coscinodiscophyceae</taxon>
        <taxon>Thalassiosirophycidae</taxon>
        <taxon>Thalassiosirales</taxon>
        <taxon>Skeletonemataceae</taxon>
        <taxon>Skeletonema</taxon>
        <taxon>Skeletonema marinoi-dohrnii complex</taxon>
    </lineage>
</organism>
<dbReference type="InterPro" id="IPR051706">
    <property type="entry name" value="Glycosyltransferase_domain"/>
</dbReference>
<proteinExistence type="predicted"/>
<protein>
    <recommendedName>
        <fullName evidence="5">Glycosyltransferase family 32 protein</fullName>
    </recommendedName>
</protein>
<accession>A0AAD8YHN2</accession>
<dbReference type="GO" id="GO:0016020">
    <property type="term" value="C:membrane"/>
    <property type="evidence" value="ECO:0007669"/>
    <property type="project" value="GOC"/>
</dbReference>
<evidence type="ECO:0000313" key="4">
    <source>
        <dbReference type="Proteomes" id="UP001224775"/>
    </source>
</evidence>
<dbReference type="InterPro" id="IPR007577">
    <property type="entry name" value="GlycoTrfase_DXD_sugar-bd_CS"/>
</dbReference>